<sequence length="502" mass="52184">MHTVQKWLTLAIVSSALFLIVVDMTVLYTALPALTHELQASSSQKLWIINIYSLVVCALLPGLGTLGDRLGHKPVFLAGLLVFGVASLCAAFSPAPAWLIASRILLALGAAMMMPATLSLIRLTFADARERSFAIGVWAAIASGGAAFGPVLGGFLLEHYWWGSVFLINVPVVLLTLVMAVVILPKRAGNTDKPWDILGSLQVMLGLLGGVYAIKEAGKAAPSYAVALLALLIGAFFMTIFVRRQNRQAQPMIDFALFRALPFSSAVAAAMVASAALIGMELALSQHLQLVRALSPLDAGLLLLPLPLASVVAGPLTGLMLPRADKAQVLWGSLLVSGLGMAGYLLLHDAAVFWQVASLVLLGLGLGAVMTAASSAVMLNVAPQQAGMAASIEEVSFELGGVLGVTILGTIMTAVYSATLVLPASAGDLPNAHDTLDAALQAAGQLPVALGLQVAQLARAAFDQAFVAVLATAAAILLLAAATLRQLHLRQHRADLAARSAI</sequence>
<feature type="transmembrane region" description="Helical" evidence="7">
    <location>
        <begin position="133"/>
        <end position="155"/>
    </location>
</feature>
<dbReference type="CDD" id="cd17321">
    <property type="entry name" value="MFS_MMR_MDR_like"/>
    <property type="match status" value="1"/>
</dbReference>
<protein>
    <submittedName>
        <fullName evidence="9">MFS transporter, DHA2 family, multidrug resistance protein</fullName>
    </submittedName>
</protein>
<feature type="transmembrane region" description="Helical" evidence="7">
    <location>
        <begin position="161"/>
        <end position="183"/>
    </location>
</feature>
<comment type="caution">
    <text evidence="9">The sequence shown here is derived from an EMBL/GenBank/DDBJ whole genome shotgun (WGS) entry which is preliminary data.</text>
</comment>
<feature type="transmembrane region" description="Helical" evidence="7">
    <location>
        <begin position="353"/>
        <end position="379"/>
    </location>
</feature>
<dbReference type="InterPro" id="IPR011701">
    <property type="entry name" value="MFS"/>
</dbReference>
<dbReference type="AlphaFoldDB" id="A0A1A7C5S9"/>
<reference evidence="9 10" key="1">
    <citation type="submission" date="2016-04" db="EMBL/GenBank/DDBJ databases">
        <title>Draft genome sequence of Janthinobacterium psychrotolerans sp. nov., isolated from freshwater sediments in Denmark.</title>
        <authorList>
            <person name="Gong X."/>
            <person name="Skrivergaard S."/>
            <person name="Korsgaard B.S."/>
            <person name="Schreiber L."/>
            <person name="Marshall I.P."/>
            <person name="Finster K."/>
            <person name="Schramm A."/>
        </authorList>
    </citation>
    <scope>NUCLEOTIDE SEQUENCE [LARGE SCALE GENOMIC DNA]</scope>
    <source>
        <strain evidence="9 10">S3-2</strain>
    </source>
</reference>
<dbReference type="GO" id="GO:0022857">
    <property type="term" value="F:transmembrane transporter activity"/>
    <property type="evidence" value="ECO:0007669"/>
    <property type="project" value="InterPro"/>
</dbReference>
<gene>
    <name evidence="9" type="ORF">ASR47_102732</name>
</gene>
<evidence type="ECO:0000256" key="1">
    <source>
        <dbReference type="ARBA" id="ARBA00004651"/>
    </source>
</evidence>
<evidence type="ECO:0000256" key="4">
    <source>
        <dbReference type="ARBA" id="ARBA00022692"/>
    </source>
</evidence>
<evidence type="ECO:0000313" key="10">
    <source>
        <dbReference type="Proteomes" id="UP000092713"/>
    </source>
</evidence>
<dbReference type="RefSeq" id="WP_065306150.1">
    <property type="nucleotide sequence ID" value="NZ_LOCQ01000036.1"/>
</dbReference>
<feature type="transmembrane region" description="Helical" evidence="7">
    <location>
        <begin position="100"/>
        <end position="121"/>
    </location>
</feature>
<dbReference type="PANTHER" id="PTHR42718">
    <property type="entry name" value="MAJOR FACILITATOR SUPERFAMILY MULTIDRUG TRANSPORTER MFSC"/>
    <property type="match status" value="1"/>
</dbReference>
<dbReference type="GO" id="GO:0005886">
    <property type="term" value="C:plasma membrane"/>
    <property type="evidence" value="ECO:0007669"/>
    <property type="project" value="UniProtKB-SubCell"/>
</dbReference>
<evidence type="ECO:0000256" key="2">
    <source>
        <dbReference type="ARBA" id="ARBA00022448"/>
    </source>
</evidence>
<keyword evidence="4 7" id="KW-0812">Transmembrane</keyword>
<name>A0A1A7C5S9_9BURK</name>
<dbReference type="STRING" id="1747903.ASR47_102732"/>
<comment type="subcellular location">
    <subcellularLocation>
        <location evidence="1">Cell membrane</location>
        <topology evidence="1">Multi-pass membrane protein</topology>
    </subcellularLocation>
</comment>
<organism evidence="9 10">
    <name type="scientific">Janthinobacterium psychrotolerans</name>
    <dbReference type="NCBI Taxonomy" id="1747903"/>
    <lineage>
        <taxon>Bacteria</taxon>
        <taxon>Pseudomonadati</taxon>
        <taxon>Pseudomonadota</taxon>
        <taxon>Betaproteobacteria</taxon>
        <taxon>Burkholderiales</taxon>
        <taxon>Oxalobacteraceae</taxon>
        <taxon>Janthinobacterium</taxon>
    </lineage>
</organism>
<accession>A0A1A7C5S9</accession>
<dbReference type="EMBL" id="LOCQ01000036">
    <property type="protein sequence ID" value="OBV41276.1"/>
    <property type="molecule type" value="Genomic_DNA"/>
</dbReference>
<feature type="transmembrane region" description="Helical" evidence="7">
    <location>
        <begin position="299"/>
        <end position="322"/>
    </location>
</feature>
<keyword evidence="10" id="KW-1185">Reference proteome</keyword>
<dbReference type="PATRIC" id="fig|1747903.4.peg.4955"/>
<feature type="domain" description="Major facilitator superfamily (MFS) profile" evidence="8">
    <location>
        <begin position="9"/>
        <end position="488"/>
    </location>
</feature>
<dbReference type="PROSITE" id="PS50850">
    <property type="entry name" value="MFS"/>
    <property type="match status" value="1"/>
</dbReference>
<keyword evidence="6 7" id="KW-0472">Membrane</keyword>
<feature type="transmembrane region" description="Helical" evidence="7">
    <location>
        <begin position="220"/>
        <end position="243"/>
    </location>
</feature>
<evidence type="ECO:0000256" key="5">
    <source>
        <dbReference type="ARBA" id="ARBA00022989"/>
    </source>
</evidence>
<proteinExistence type="predicted"/>
<feature type="transmembrane region" description="Helical" evidence="7">
    <location>
        <begin position="46"/>
        <end position="63"/>
    </location>
</feature>
<feature type="transmembrane region" description="Helical" evidence="7">
    <location>
        <begin position="329"/>
        <end position="347"/>
    </location>
</feature>
<dbReference type="Gene3D" id="1.20.1720.10">
    <property type="entry name" value="Multidrug resistance protein D"/>
    <property type="match status" value="1"/>
</dbReference>
<dbReference type="Gene3D" id="1.20.1250.20">
    <property type="entry name" value="MFS general substrate transporter like domains"/>
    <property type="match status" value="1"/>
</dbReference>
<keyword evidence="2" id="KW-0813">Transport</keyword>
<feature type="transmembrane region" description="Helical" evidence="7">
    <location>
        <begin position="7"/>
        <end position="31"/>
    </location>
</feature>
<dbReference type="Pfam" id="PF07690">
    <property type="entry name" value="MFS_1"/>
    <property type="match status" value="1"/>
</dbReference>
<dbReference type="Proteomes" id="UP000092713">
    <property type="component" value="Unassembled WGS sequence"/>
</dbReference>
<feature type="transmembrane region" description="Helical" evidence="7">
    <location>
        <begin position="399"/>
        <end position="422"/>
    </location>
</feature>
<evidence type="ECO:0000256" key="6">
    <source>
        <dbReference type="ARBA" id="ARBA00023136"/>
    </source>
</evidence>
<evidence type="ECO:0000313" key="9">
    <source>
        <dbReference type="EMBL" id="OBV41276.1"/>
    </source>
</evidence>
<feature type="transmembrane region" description="Helical" evidence="7">
    <location>
        <begin position="465"/>
        <end position="484"/>
    </location>
</feature>
<feature type="transmembrane region" description="Helical" evidence="7">
    <location>
        <begin position="75"/>
        <end position="94"/>
    </location>
</feature>
<keyword evidence="3" id="KW-1003">Cell membrane</keyword>
<feature type="transmembrane region" description="Helical" evidence="7">
    <location>
        <begin position="255"/>
        <end position="279"/>
    </location>
</feature>
<feature type="transmembrane region" description="Helical" evidence="7">
    <location>
        <begin position="195"/>
        <end position="214"/>
    </location>
</feature>
<evidence type="ECO:0000256" key="3">
    <source>
        <dbReference type="ARBA" id="ARBA00022475"/>
    </source>
</evidence>
<evidence type="ECO:0000259" key="8">
    <source>
        <dbReference type="PROSITE" id="PS50850"/>
    </source>
</evidence>
<dbReference type="SUPFAM" id="SSF103473">
    <property type="entry name" value="MFS general substrate transporter"/>
    <property type="match status" value="1"/>
</dbReference>
<dbReference type="OrthoDB" id="9807274at2"/>
<dbReference type="InterPro" id="IPR036259">
    <property type="entry name" value="MFS_trans_sf"/>
</dbReference>
<dbReference type="InterPro" id="IPR020846">
    <property type="entry name" value="MFS_dom"/>
</dbReference>
<keyword evidence="5 7" id="KW-1133">Transmembrane helix</keyword>
<evidence type="ECO:0000256" key="7">
    <source>
        <dbReference type="SAM" id="Phobius"/>
    </source>
</evidence>
<dbReference type="PANTHER" id="PTHR42718:SF47">
    <property type="entry name" value="METHYL VIOLOGEN RESISTANCE PROTEIN SMVA"/>
    <property type="match status" value="1"/>
</dbReference>